<accession>A0A2W5TA29</accession>
<keyword evidence="2" id="KW-0503">Monooxygenase</keyword>
<keyword evidence="1" id="KW-0472">Membrane</keyword>
<dbReference type="InterPro" id="IPR007820">
    <property type="entry name" value="AbrB_fam"/>
</dbReference>
<dbReference type="AlphaFoldDB" id="A0A2W5TA29"/>
<dbReference type="InterPro" id="IPR017516">
    <property type="entry name" value="AbrB_dup"/>
</dbReference>
<dbReference type="GO" id="GO:0016020">
    <property type="term" value="C:membrane"/>
    <property type="evidence" value="ECO:0007669"/>
    <property type="project" value="InterPro"/>
</dbReference>
<feature type="transmembrane region" description="Helical" evidence="1">
    <location>
        <begin position="154"/>
        <end position="171"/>
    </location>
</feature>
<dbReference type="GO" id="GO:0010468">
    <property type="term" value="P:regulation of gene expression"/>
    <property type="evidence" value="ECO:0007669"/>
    <property type="project" value="InterPro"/>
</dbReference>
<feature type="transmembrane region" description="Helical" evidence="1">
    <location>
        <begin position="6"/>
        <end position="26"/>
    </location>
</feature>
<reference evidence="2 3" key="1">
    <citation type="submission" date="2017-08" db="EMBL/GenBank/DDBJ databases">
        <title>Infants hospitalized years apart are colonized by the same room-sourced microbial strains.</title>
        <authorList>
            <person name="Brooks B."/>
            <person name="Olm M.R."/>
            <person name="Firek B.A."/>
            <person name="Baker R."/>
            <person name="Thomas B.C."/>
            <person name="Morowitz M.J."/>
            <person name="Banfield J.F."/>
        </authorList>
    </citation>
    <scope>NUCLEOTIDE SEQUENCE [LARGE SCALE GENOMIC DNA]</scope>
    <source>
        <strain evidence="2">S2_003_000_R2_14</strain>
    </source>
</reference>
<gene>
    <name evidence="2" type="ORF">DI536_15715</name>
</gene>
<dbReference type="EMBL" id="QFQP01000012">
    <property type="protein sequence ID" value="PZR12349.1"/>
    <property type="molecule type" value="Genomic_DNA"/>
</dbReference>
<dbReference type="NCBIfam" id="TIGR03082">
    <property type="entry name" value="Gneg_AbrB_dup"/>
    <property type="match status" value="1"/>
</dbReference>
<organism evidence="2 3">
    <name type="scientific">Archangium gephyra</name>
    <dbReference type="NCBI Taxonomy" id="48"/>
    <lineage>
        <taxon>Bacteria</taxon>
        <taxon>Pseudomonadati</taxon>
        <taxon>Myxococcota</taxon>
        <taxon>Myxococcia</taxon>
        <taxon>Myxococcales</taxon>
        <taxon>Cystobacterineae</taxon>
        <taxon>Archangiaceae</taxon>
        <taxon>Archangium</taxon>
    </lineage>
</organism>
<feature type="transmembrane region" description="Helical" evidence="1">
    <location>
        <begin position="209"/>
        <end position="231"/>
    </location>
</feature>
<feature type="transmembrane region" description="Helical" evidence="1">
    <location>
        <begin position="120"/>
        <end position="147"/>
    </location>
</feature>
<evidence type="ECO:0000256" key="1">
    <source>
        <dbReference type="SAM" id="Phobius"/>
    </source>
</evidence>
<keyword evidence="1" id="KW-0812">Transmembrane</keyword>
<sequence>MPKWLFVFAQAVLGAMLARLLTTELFATLSQHLLAFVAVVASVFGLAVLIGVVLTKLGVVPGNAALWGSFPGAASVMVVMSEAYGADSRIVAFMQYLRVLLVTLAATVVARLAFGHVNHAAVPMFGAIDLPSFAVTCVVMVLSAVIAANARLRAGPMLMTMGIFTVLQNHAGLHIELPRWLLVAAWSALGWMIGLRFTRDILRYVGRAFPRVLLGVVVLISLCGVLGMTVARAMHLDLLSAYFATSPGGADAIAVLATNTNVAVSLVMAIQLGRTIVVMLIGPRLAKWLAPRLEPAAPEAARAT</sequence>
<evidence type="ECO:0000313" key="3">
    <source>
        <dbReference type="Proteomes" id="UP000249061"/>
    </source>
</evidence>
<dbReference type="PANTHER" id="PTHR38457:SF1">
    <property type="entry name" value="REGULATOR ABRB-RELATED"/>
    <property type="match status" value="1"/>
</dbReference>
<protein>
    <submittedName>
        <fullName evidence="2">Ammonia monooxygenase</fullName>
    </submittedName>
</protein>
<keyword evidence="2" id="KW-0560">Oxidoreductase</keyword>
<dbReference type="PIRSF" id="PIRSF038991">
    <property type="entry name" value="Protein_AbrB"/>
    <property type="match status" value="1"/>
</dbReference>
<feature type="transmembrane region" description="Helical" evidence="1">
    <location>
        <begin position="66"/>
        <end position="84"/>
    </location>
</feature>
<dbReference type="Pfam" id="PF05145">
    <property type="entry name" value="AbrB"/>
    <property type="match status" value="1"/>
</dbReference>
<dbReference type="GO" id="GO:0004497">
    <property type="term" value="F:monooxygenase activity"/>
    <property type="evidence" value="ECO:0007669"/>
    <property type="project" value="UniProtKB-KW"/>
</dbReference>
<name>A0A2W5TA29_9BACT</name>
<feature type="transmembrane region" description="Helical" evidence="1">
    <location>
        <begin position="33"/>
        <end position="54"/>
    </location>
</feature>
<dbReference type="PANTHER" id="PTHR38457">
    <property type="entry name" value="REGULATOR ABRB-RELATED"/>
    <property type="match status" value="1"/>
</dbReference>
<dbReference type="Proteomes" id="UP000249061">
    <property type="component" value="Unassembled WGS sequence"/>
</dbReference>
<feature type="transmembrane region" description="Helical" evidence="1">
    <location>
        <begin position="177"/>
        <end position="197"/>
    </location>
</feature>
<feature type="transmembrane region" description="Helical" evidence="1">
    <location>
        <begin position="96"/>
        <end position="114"/>
    </location>
</feature>
<evidence type="ECO:0000313" key="2">
    <source>
        <dbReference type="EMBL" id="PZR12349.1"/>
    </source>
</evidence>
<comment type="caution">
    <text evidence="2">The sequence shown here is derived from an EMBL/GenBank/DDBJ whole genome shotgun (WGS) entry which is preliminary data.</text>
</comment>
<keyword evidence="1" id="KW-1133">Transmembrane helix</keyword>
<proteinExistence type="predicted"/>